<evidence type="ECO:0000313" key="3">
    <source>
        <dbReference type="Proteomes" id="UP000659172"/>
    </source>
</evidence>
<dbReference type="Proteomes" id="UP000659172">
    <property type="component" value="Unassembled WGS sequence"/>
</dbReference>
<name>A0ABX2QAN2_9HYPH</name>
<feature type="region of interest" description="Disordered" evidence="1">
    <location>
        <begin position="13"/>
        <end position="56"/>
    </location>
</feature>
<evidence type="ECO:0000256" key="1">
    <source>
        <dbReference type="SAM" id="MobiDB-lite"/>
    </source>
</evidence>
<proteinExistence type="predicted"/>
<comment type="caution">
    <text evidence="2">The sequence shown here is derived from an EMBL/GenBank/DDBJ whole genome shotgun (WGS) entry which is preliminary data.</text>
</comment>
<accession>A0ABX2QAN2</accession>
<dbReference type="EMBL" id="JABXYK010000001">
    <property type="protein sequence ID" value="NVP54004.1"/>
    <property type="molecule type" value="Genomic_DNA"/>
</dbReference>
<feature type="compositionally biased region" description="Basic and acidic residues" evidence="1">
    <location>
        <begin position="24"/>
        <end position="36"/>
    </location>
</feature>
<keyword evidence="3" id="KW-1185">Reference proteome</keyword>
<evidence type="ECO:0000313" key="2">
    <source>
        <dbReference type="EMBL" id="NVP54004.1"/>
    </source>
</evidence>
<protein>
    <submittedName>
        <fullName evidence="2">Uncharacterized protein</fullName>
    </submittedName>
</protein>
<organism evidence="2 3">
    <name type="scientific">Mycoplana rhizolycopersici</name>
    <dbReference type="NCBI Taxonomy" id="2746702"/>
    <lineage>
        <taxon>Bacteria</taxon>
        <taxon>Pseudomonadati</taxon>
        <taxon>Pseudomonadota</taxon>
        <taxon>Alphaproteobacteria</taxon>
        <taxon>Hyphomicrobiales</taxon>
        <taxon>Rhizobiaceae</taxon>
        <taxon>Mycoplana</taxon>
    </lineage>
</organism>
<gene>
    <name evidence="2" type="ORF">HV823_01925</name>
</gene>
<dbReference type="RefSeq" id="WP_176948055.1">
    <property type="nucleotide sequence ID" value="NZ_JABXYK010000001.1"/>
</dbReference>
<sequence length="68" mass="7599">MFYMGGMTLGYFSPHSVDDCASDGSERRKGDTTEKPARKKGLLDFLKPADGQGSPTRQFPAWPIHVFY</sequence>
<reference evidence="2 3" key="1">
    <citation type="submission" date="2020-06" db="EMBL/GenBank/DDBJ databases">
        <title>Rhizobium sp.nov. isolated from the tomato plant.</title>
        <authorList>
            <person name="Thin K.K."/>
            <person name="Zhang X."/>
            <person name="He S."/>
        </authorList>
    </citation>
    <scope>NUCLEOTIDE SEQUENCE [LARGE SCALE GENOMIC DNA]</scope>
    <source>
        <strain evidence="2 3">DBTS2</strain>
    </source>
</reference>